<evidence type="ECO:0000256" key="1">
    <source>
        <dbReference type="SAM" id="MobiDB-lite"/>
    </source>
</evidence>
<sequence length="255" mass="30110">MLRALFDEPPRKEEGLLKEANEAIRTYMRSLTLIPQERQTPQERRFAIWSESFLRSIDELEQSQYAAERYGRLIDTTLVDQMPPEERQQYHRHLYYYKNALIRLFSILDKLGQFLNERFALQTEKIKSRFSYFTVLRNMHQNGLYTDLEQMLFDLKVTYKDPVTRLRNQRNIEIHTIDADLLDDLIRAKESKPGERIRPEAEEVDGNLADLRAGCEMALRIIVIAFRYSTKHAASKPAAHHRARPGESGEKARRR</sequence>
<dbReference type="RefSeq" id="WP_341419580.1">
    <property type="nucleotide sequence ID" value="NZ_JBBPCC010000030.1"/>
</dbReference>
<reference evidence="3 4" key="1">
    <citation type="submission" date="2024-04" db="EMBL/GenBank/DDBJ databases">
        <title>draft genome sequnece of Paenibacillus filicis.</title>
        <authorList>
            <person name="Kim D.-U."/>
        </authorList>
    </citation>
    <scope>NUCLEOTIDE SEQUENCE [LARGE SCALE GENOMIC DNA]</scope>
    <source>
        <strain evidence="3 4">KACC14197</strain>
    </source>
</reference>
<proteinExistence type="predicted"/>
<evidence type="ECO:0000259" key="2">
    <source>
        <dbReference type="Pfam" id="PF18730"/>
    </source>
</evidence>
<evidence type="ECO:0000313" key="4">
    <source>
        <dbReference type="Proteomes" id="UP001469365"/>
    </source>
</evidence>
<accession>A0ABU9DWG5</accession>
<feature type="region of interest" description="Disordered" evidence="1">
    <location>
        <begin position="234"/>
        <end position="255"/>
    </location>
</feature>
<dbReference type="Pfam" id="PF18730">
    <property type="entry name" value="HEPN_Cthe2314"/>
    <property type="match status" value="1"/>
</dbReference>
<dbReference type="InterPro" id="IPR041394">
    <property type="entry name" value="HEPN_Cthe2314"/>
</dbReference>
<feature type="compositionally biased region" description="Basic residues" evidence="1">
    <location>
        <begin position="234"/>
        <end position="243"/>
    </location>
</feature>
<feature type="domain" description="Cthe-2314-like HEPN" evidence="2">
    <location>
        <begin position="49"/>
        <end position="229"/>
    </location>
</feature>
<evidence type="ECO:0000313" key="3">
    <source>
        <dbReference type="EMBL" id="MEK8132447.1"/>
    </source>
</evidence>
<gene>
    <name evidence="3" type="ORF">WMW72_31585</name>
</gene>
<protein>
    <submittedName>
        <fullName evidence="3">Cthe_2314 family HEPN domain-containing protein</fullName>
    </submittedName>
</protein>
<organism evidence="3 4">
    <name type="scientific">Paenibacillus filicis</name>
    <dbReference type="NCBI Taxonomy" id="669464"/>
    <lineage>
        <taxon>Bacteria</taxon>
        <taxon>Bacillati</taxon>
        <taxon>Bacillota</taxon>
        <taxon>Bacilli</taxon>
        <taxon>Bacillales</taxon>
        <taxon>Paenibacillaceae</taxon>
        <taxon>Paenibacillus</taxon>
    </lineage>
</organism>
<dbReference type="EMBL" id="JBBPCC010000030">
    <property type="protein sequence ID" value="MEK8132447.1"/>
    <property type="molecule type" value="Genomic_DNA"/>
</dbReference>
<dbReference type="Proteomes" id="UP001469365">
    <property type="component" value="Unassembled WGS sequence"/>
</dbReference>
<name>A0ABU9DWG5_9BACL</name>
<comment type="caution">
    <text evidence="3">The sequence shown here is derived from an EMBL/GenBank/DDBJ whole genome shotgun (WGS) entry which is preliminary data.</text>
</comment>
<keyword evidence="4" id="KW-1185">Reference proteome</keyword>
<feature type="compositionally biased region" description="Basic and acidic residues" evidence="1">
    <location>
        <begin position="244"/>
        <end position="255"/>
    </location>
</feature>